<dbReference type="GO" id="GO:0016020">
    <property type="term" value="C:membrane"/>
    <property type="evidence" value="ECO:0007669"/>
    <property type="project" value="UniProtKB-SubCell"/>
</dbReference>
<dbReference type="GO" id="GO:0005509">
    <property type="term" value="F:calcium ion binding"/>
    <property type="evidence" value="ECO:0007669"/>
    <property type="project" value="InterPro"/>
</dbReference>
<keyword evidence="3" id="KW-0964">Secreted</keyword>
<keyword evidence="4" id="KW-0800">Toxin</keyword>
<dbReference type="InterPro" id="IPR018511">
    <property type="entry name" value="Hemolysin-typ_Ca-bd_CS"/>
</dbReference>
<accession>A0A2W7DZC2</accession>
<keyword evidence="6" id="KW-0843">Virulence</keyword>
<dbReference type="Gene3D" id="2.150.10.10">
    <property type="entry name" value="Serralysin-like metalloprotease, C-terminal"/>
    <property type="match status" value="2"/>
</dbReference>
<sequence>MAVTGVETIELQIGTSISLALNNNMVSTAIGATVTVDGSALATTDHLTLNGSAVTLGSLMATGGSGDDILTGGSQADLLVGGNGHDVINGGGGNDTIEAGLGGDTLDGGAGDDRFIFNLAIPRSDSSPVETNLIDEINGFQGAGTAGGDLIELPSYFNGLPLAFNDNPDSSGVSYTFTFTGIGQDGVQMNPDWVGDGFIDVLWKYNNIASRVELWVDGNDDGQFSEGDLLIYLNGINTLSHLDFVDQFPAWRGSQGNDAPPTFNALPNIIYGLGGNDTLSGGGGNDQIYGGTGNDTLAGDLGDDTLNGGADNDILTGGDGLDVLY</sequence>
<keyword evidence="9" id="KW-1185">Reference proteome</keyword>
<evidence type="ECO:0000313" key="8">
    <source>
        <dbReference type="EMBL" id="PZV36486.1"/>
    </source>
</evidence>
<comment type="caution">
    <text evidence="8">The sequence shown here is derived from an EMBL/GenBank/DDBJ whole genome shotgun (WGS) entry which is preliminary data.</text>
</comment>
<reference evidence="9" key="1">
    <citation type="submission" date="2017-03" db="EMBL/GenBank/DDBJ databases">
        <authorList>
            <person name="Safronova V.I."/>
            <person name="Sazanova A.L."/>
            <person name="Chirak E.R."/>
        </authorList>
    </citation>
    <scope>NUCLEOTIDE SEQUENCE [LARGE SCALE GENOMIC DNA]</scope>
    <source>
        <strain evidence="9">Ach-343</strain>
    </source>
</reference>
<dbReference type="InterPro" id="IPR003995">
    <property type="entry name" value="RTX_toxin_determinant-A"/>
</dbReference>
<dbReference type="PANTHER" id="PTHR38340">
    <property type="entry name" value="S-LAYER PROTEIN"/>
    <property type="match status" value="1"/>
</dbReference>
<gene>
    <name evidence="8" type="ORF">B5V02_22180</name>
</gene>
<dbReference type="Pfam" id="PF00353">
    <property type="entry name" value="HemolysinCabind"/>
    <property type="match status" value="2"/>
</dbReference>
<evidence type="ECO:0000256" key="6">
    <source>
        <dbReference type="ARBA" id="ARBA00023026"/>
    </source>
</evidence>
<dbReference type="GO" id="GO:0005576">
    <property type="term" value="C:extracellular region"/>
    <property type="evidence" value="ECO:0007669"/>
    <property type="project" value="UniProtKB-SubCell"/>
</dbReference>
<evidence type="ECO:0000256" key="5">
    <source>
        <dbReference type="ARBA" id="ARBA00022737"/>
    </source>
</evidence>
<keyword evidence="5" id="KW-0677">Repeat</keyword>
<evidence type="ECO:0000256" key="3">
    <source>
        <dbReference type="ARBA" id="ARBA00022525"/>
    </source>
</evidence>
<dbReference type="AlphaFoldDB" id="A0A2W7DZC2"/>
<dbReference type="InterPro" id="IPR011049">
    <property type="entry name" value="Serralysin-like_metalloprot_C"/>
</dbReference>
<comment type="subcellular location">
    <subcellularLocation>
        <location evidence="1">Membrane</location>
    </subcellularLocation>
    <subcellularLocation>
        <location evidence="2">Secreted</location>
    </subcellularLocation>
</comment>
<dbReference type="Proteomes" id="UP000248616">
    <property type="component" value="Unassembled WGS sequence"/>
</dbReference>
<dbReference type="PROSITE" id="PS00330">
    <property type="entry name" value="HEMOLYSIN_CALCIUM"/>
    <property type="match status" value="3"/>
</dbReference>
<feature type="non-terminal residue" evidence="8">
    <location>
        <position position="325"/>
    </location>
</feature>
<keyword evidence="7" id="KW-0472">Membrane</keyword>
<protein>
    <recommendedName>
        <fullName evidence="10">Peptidase M10 serralysin C-terminal domain-containing protein</fullName>
    </recommendedName>
</protein>
<dbReference type="InterPro" id="IPR001343">
    <property type="entry name" value="Hemolysn_Ca-bd"/>
</dbReference>
<evidence type="ECO:0000313" key="9">
    <source>
        <dbReference type="Proteomes" id="UP000248616"/>
    </source>
</evidence>
<evidence type="ECO:0008006" key="10">
    <source>
        <dbReference type="Google" id="ProtNLM"/>
    </source>
</evidence>
<evidence type="ECO:0000256" key="4">
    <source>
        <dbReference type="ARBA" id="ARBA00022656"/>
    </source>
</evidence>
<evidence type="ECO:0000256" key="2">
    <source>
        <dbReference type="ARBA" id="ARBA00004613"/>
    </source>
</evidence>
<dbReference type="EMBL" id="MZXV01000050">
    <property type="protein sequence ID" value="PZV36486.1"/>
    <property type="molecule type" value="Genomic_DNA"/>
</dbReference>
<organism evidence="8 9">
    <name type="scientific">Mesorhizobium kowhaii</name>
    <dbReference type="NCBI Taxonomy" id="1300272"/>
    <lineage>
        <taxon>Bacteria</taxon>
        <taxon>Pseudomonadati</taxon>
        <taxon>Pseudomonadota</taxon>
        <taxon>Alphaproteobacteria</taxon>
        <taxon>Hyphomicrobiales</taxon>
        <taxon>Phyllobacteriaceae</taxon>
        <taxon>Mesorhizobium</taxon>
    </lineage>
</organism>
<dbReference type="PRINTS" id="PR01488">
    <property type="entry name" value="RTXTOXINA"/>
</dbReference>
<dbReference type="PRINTS" id="PR00313">
    <property type="entry name" value="CABNDNGRPT"/>
</dbReference>
<dbReference type="InterPro" id="IPR050557">
    <property type="entry name" value="RTX_toxin/Mannuronan_C5-epim"/>
</dbReference>
<evidence type="ECO:0000256" key="7">
    <source>
        <dbReference type="ARBA" id="ARBA00023136"/>
    </source>
</evidence>
<dbReference type="PANTHER" id="PTHR38340:SF1">
    <property type="entry name" value="S-LAYER PROTEIN"/>
    <property type="match status" value="1"/>
</dbReference>
<proteinExistence type="predicted"/>
<dbReference type="GO" id="GO:0090729">
    <property type="term" value="F:toxin activity"/>
    <property type="evidence" value="ECO:0007669"/>
    <property type="project" value="UniProtKB-KW"/>
</dbReference>
<dbReference type="SUPFAM" id="SSF51120">
    <property type="entry name" value="beta-Roll"/>
    <property type="match status" value="2"/>
</dbReference>
<evidence type="ECO:0000256" key="1">
    <source>
        <dbReference type="ARBA" id="ARBA00004370"/>
    </source>
</evidence>
<name>A0A2W7DZC2_9HYPH</name>